<name>A0A0B8NT99_9VIBR</name>
<reference evidence="1 2" key="1">
    <citation type="submission" date="2015-01" db="EMBL/GenBank/DDBJ databases">
        <title>Vibrio sp. C1 JCM 19231 whole genome shotgun sequence.</title>
        <authorList>
            <person name="Sawabe T."/>
            <person name="Meirelles P."/>
            <person name="Feng G."/>
            <person name="Sayaka M."/>
            <person name="Hattori M."/>
            <person name="Ohkuma M."/>
        </authorList>
    </citation>
    <scope>NUCLEOTIDE SEQUENCE [LARGE SCALE GENOMIC DNA]</scope>
    <source>
        <strain evidence="2">JCM 19231</strain>
    </source>
</reference>
<evidence type="ECO:0000313" key="1">
    <source>
        <dbReference type="EMBL" id="GAM53944.1"/>
    </source>
</evidence>
<gene>
    <name evidence="1" type="ORF">JCM19231_3464</name>
</gene>
<dbReference type="Proteomes" id="UP000031671">
    <property type="component" value="Unassembled WGS sequence"/>
</dbReference>
<protein>
    <submittedName>
        <fullName evidence="1">Uncharacterized protein</fullName>
    </submittedName>
</protein>
<evidence type="ECO:0000313" key="2">
    <source>
        <dbReference type="Proteomes" id="UP000031671"/>
    </source>
</evidence>
<comment type="caution">
    <text evidence="1">The sequence shown here is derived from an EMBL/GenBank/DDBJ whole genome shotgun (WGS) entry which is preliminary data.</text>
</comment>
<sequence>MQFPLDISEDGKPLDSLPTARQQLQDGYNDITRWDYGDYLGAKPPRRHGMLCHNIIKEHSIPAEIITGDIRSMAY</sequence>
<proteinExistence type="predicted"/>
<reference evidence="1 2" key="2">
    <citation type="submission" date="2015-01" db="EMBL/GenBank/DDBJ databases">
        <authorList>
            <consortium name="NBRP consortium"/>
            <person name="Sawabe T."/>
            <person name="Meirelles P."/>
            <person name="Feng G."/>
            <person name="Sayaka M."/>
            <person name="Hattori M."/>
            <person name="Ohkuma M."/>
        </authorList>
    </citation>
    <scope>NUCLEOTIDE SEQUENCE [LARGE SCALE GENOMIC DNA]</scope>
    <source>
        <strain evidence="2">JCM 19231</strain>
    </source>
</reference>
<organism evidence="1 2">
    <name type="scientific">Vibrio ishigakensis</name>
    <dbReference type="NCBI Taxonomy" id="1481914"/>
    <lineage>
        <taxon>Bacteria</taxon>
        <taxon>Pseudomonadati</taxon>
        <taxon>Pseudomonadota</taxon>
        <taxon>Gammaproteobacteria</taxon>
        <taxon>Vibrionales</taxon>
        <taxon>Vibrionaceae</taxon>
        <taxon>Vibrio</taxon>
    </lineage>
</organism>
<dbReference type="AlphaFoldDB" id="A0A0B8NT99"/>
<keyword evidence="2" id="KW-1185">Reference proteome</keyword>
<dbReference type="EMBL" id="BBRZ01000001">
    <property type="protein sequence ID" value="GAM53944.1"/>
    <property type="molecule type" value="Genomic_DNA"/>
</dbReference>
<accession>A0A0B8NT99</accession>